<dbReference type="EMBL" id="CP102774">
    <property type="protein sequence ID" value="UZF88838.1"/>
    <property type="molecule type" value="Genomic_DNA"/>
</dbReference>
<proteinExistence type="predicted"/>
<accession>A0A9E7ZPW6</accession>
<dbReference type="AlphaFoldDB" id="A0A9E7ZPW6"/>
<gene>
    <name evidence="1" type="ORF">NWE54_08645</name>
</gene>
<protein>
    <submittedName>
        <fullName evidence="1">DUF2165 domain-containing protein</fullName>
    </submittedName>
</protein>
<reference evidence="1" key="1">
    <citation type="submission" date="2022-08" db="EMBL/GenBank/DDBJ databases">
        <title>Complete Genome Sequences of 2 Bosea sp. soil isolates.</title>
        <authorList>
            <person name="Alvarez Arevalo M."/>
            <person name="Sterndorff E.B."/>
            <person name="Faurdal D."/>
            <person name="Joergensen T.S."/>
            <person name="Weber T."/>
        </authorList>
    </citation>
    <scope>NUCLEOTIDE SEQUENCE</scope>
    <source>
        <strain evidence="1">NBC_00436</strain>
    </source>
</reference>
<organism evidence="1">
    <name type="scientific">Bosea sp. NBC_00436</name>
    <dbReference type="NCBI Taxonomy" id="2969620"/>
    <lineage>
        <taxon>Bacteria</taxon>
        <taxon>Pseudomonadati</taxon>
        <taxon>Pseudomonadota</taxon>
        <taxon>Alphaproteobacteria</taxon>
        <taxon>Hyphomicrobiales</taxon>
        <taxon>Boseaceae</taxon>
        <taxon>Bosea</taxon>
    </lineage>
</organism>
<sequence length="48" mass="4942">MIRLAVIGLAIALAGFAALVAVGLLTDFATVPCQDGVWDAAKQRCIPT</sequence>
<name>A0A9E7ZPW6_9HYPH</name>
<evidence type="ECO:0000313" key="1">
    <source>
        <dbReference type="EMBL" id="UZF88838.1"/>
    </source>
</evidence>